<keyword evidence="4" id="KW-1185">Reference proteome</keyword>
<evidence type="ECO:0008006" key="5">
    <source>
        <dbReference type="Google" id="ProtNLM"/>
    </source>
</evidence>
<protein>
    <recommendedName>
        <fullName evidence="5">Lipoprotein</fullName>
    </recommendedName>
</protein>
<proteinExistence type="predicted"/>
<gene>
    <name evidence="3" type="ORF">HU722_0024555</name>
    <name evidence="2" type="ORF">HU722_41510</name>
</gene>
<sequence length="189" mass="21517">MKHSVYKFALMLGLLSLGACSTADKYASGRYYEIYSVSGLGGCEFKPAFNDCAEQRVFDVKISDNKEKVALAKFINPSDSVSYFGFIRNDYQAQVKPIRDFLAWAQADTHTAKRLTMKRPAGNTYGYLFENREVEYQFDFTQTRAGVPMLVIHIDGKDRYFGLTVEQAKKLLSTLDAWYDNRSVGYKLT</sequence>
<feature type="chain" id="PRO_5044691606" description="Lipoprotein" evidence="1">
    <location>
        <begin position="23"/>
        <end position="189"/>
    </location>
</feature>
<keyword evidence="1" id="KW-0732">Signal</keyword>
<dbReference type="PROSITE" id="PS51257">
    <property type="entry name" value="PROKAR_LIPOPROTEIN"/>
    <property type="match status" value="1"/>
</dbReference>
<accession>A0A8H9Z0X3</accession>
<dbReference type="EMBL" id="CP077084">
    <property type="protein sequence ID" value="QXH83116.1"/>
    <property type="molecule type" value="Genomic_DNA"/>
</dbReference>
<evidence type="ECO:0000313" key="3">
    <source>
        <dbReference type="EMBL" id="QXH83116.1"/>
    </source>
</evidence>
<organism evidence="2">
    <name type="scientific">Pseudomonas tritici</name>
    <dbReference type="NCBI Taxonomy" id="2745518"/>
    <lineage>
        <taxon>Bacteria</taxon>
        <taxon>Pseudomonadati</taxon>
        <taxon>Pseudomonadota</taxon>
        <taxon>Gammaproteobacteria</taxon>
        <taxon>Pseudomonadales</taxon>
        <taxon>Pseudomonadaceae</taxon>
        <taxon>Pseudomonas</taxon>
    </lineage>
</organism>
<feature type="signal peptide" evidence="1">
    <location>
        <begin position="1"/>
        <end position="22"/>
    </location>
</feature>
<reference evidence="3" key="2">
    <citation type="submission" date="2021-06" db="EMBL/GenBank/DDBJ databases">
        <title>Updating the genus Pseudomonas: Description of 43 new species and partition of the Pseudomonas putida group.</title>
        <authorList>
            <person name="Girard L."/>
            <person name="Lood C."/>
            <person name="Vandamme P."/>
            <person name="Rokni-Zadeh H."/>
            <person name="van Noort V."/>
            <person name="Hofte M."/>
            <person name="Lavigne R."/>
            <person name="De Mot R."/>
        </authorList>
    </citation>
    <scope>NUCLEOTIDE SEQUENCE</scope>
    <source>
        <strain evidence="3">SWRI145</strain>
    </source>
</reference>
<evidence type="ECO:0000256" key="1">
    <source>
        <dbReference type="SAM" id="SignalP"/>
    </source>
</evidence>
<name>A0A8H9Z0X3_9PSED</name>
<dbReference type="Proteomes" id="UP000615613">
    <property type="component" value="Chromosome"/>
</dbReference>
<dbReference type="RefSeq" id="WP_065874466.1">
    <property type="nucleotide sequence ID" value="NZ_CP077084.1"/>
</dbReference>
<reference evidence="2" key="1">
    <citation type="journal article" date="2020" name="Microorganisms">
        <title>Reliable Identification of Environmental Pseudomonas Isolates Using the rpoD Gene.</title>
        <authorList>
            <consortium name="The Broad Institute Genome Sequencing Platform"/>
            <person name="Girard L."/>
            <person name="Lood C."/>
            <person name="Rokni-Zadeh H."/>
            <person name="van Noort V."/>
            <person name="Lavigne R."/>
            <person name="De Mot R."/>
        </authorList>
    </citation>
    <scope>NUCLEOTIDE SEQUENCE [LARGE SCALE GENOMIC DNA]</scope>
    <source>
        <strain evidence="2">SWRI145</strain>
    </source>
</reference>
<evidence type="ECO:0000313" key="2">
    <source>
        <dbReference type="EMBL" id="MBC3298029.1"/>
    </source>
</evidence>
<dbReference type="EMBL" id="JABWQF010000039">
    <property type="protein sequence ID" value="MBC3298029.1"/>
    <property type="molecule type" value="Genomic_DNA"/>
</dbReference>
<dbReference type="KEGG" id="ptrt:HU722_0024555"/>
<evidence type="ECO:0000313" key="4">
    <source>
        <dbReference type="Proteomes" id="UP000615613"/>
    </source>
</evidence>
<dbReference type="AlphaFoldDB" id="A0A8H9Z0X3"/>